<evidence type="ECO:0008006" key="3">
    <source>
        <dbReference type="Google" id="ProtNLM"/>
    </source>
</evidence>
<dbReference type="AlphaFoldDB" id="A0A7Y0AG20"/>
<protein>
    <recommendedName>
        <fullName evidence="3">Roadblock/LC7 domain-containing protein</fullName>
    </recommendedName>
</protein>
<reference evidence="1 2" key="1">
    <citation type="submission" date="2020-04" db="EMBL/GenBank/DDBJ databases">
        <title>Hymenobacter polaris sp. nov., isolated from Arctic soil.</title>
        <authorList>
            <person name="Dahal R.H."/>
        </authorList>
    </citation>
    <scope>NUCLEOTIDE SEQUENCE [LARGE SCALE GENOMIC DNA]</scope>
    <source>
        <strain evidence="1 2">RP-2-7</strain>
    </source>
</reference>
<dbReference type="Proteomes" id="UP000559626">
    <property type="component" value="Unassembled WGS sequence"/>
</dbReference>
<dbReference type="RefSeq" id="WP_169532272.1">
    <property type="nucleotide sequence ID" value="NZ_JABBGH010000002.1"/>
</dbReference>
<name>A0A7Y0AG20_9BACT</name>
<evidence type="ECO:0000313" key="2">
    <source>
        <dbReference type="Proteomes" id="UP000559626"/>
    </source>
</evidence>
<accession>A0A7Y0AG20</accession>
<keyword evidence="2" id="KW-1185">Reference proteome</keyword>
<gene>
    <name evidence="1" type="ORF">HHL22_15640</name>
</gene>
<organism evidence="1 2">
    <name type="scientific">Hymenobacter polaris</name>
    <dbReference type="NCBI Taxonomy" id="2682546"/>
    <lineage>
        <taxon>Bacteria</taxon>
        <taxon>Pseudomonadati</taxon>
        <taxon>Bacteroidota</taxon>
        <taxon>Cytophagia</taxon>
        <taxon>Cytophagales</taxon>
        <taxon>Hymenobacteraceae</taxon>
        <taxon>Hymenobacter</taxon>
    </lineage>
</organism>
<evidence type="ECO:0000313" key="1">
    <source>
        <dbReference type="EMBL" id="NML66639.1"/>
    </source>
</evidence>
<dbReference type="EMBL" id="JABBGH010000002">
    <property type="protein sequence ID" value="NML66639.1"/>
    <property type="molecule type" value="Genomic_DNA"/>
</dbReference>
<sequence>MRFPFFNRLQPKQIVPAASTTAARRAEQMLATVLAGLPELLLGYVFDLQGNALLASYTVSSEFNPHQLTVRNARLLQTVQQAVATGAWPGGPCTDLTVMLDEHMHYLRPLPELGWYCFAAVRLADANMGMVKEVLRRATAQPDV</sequence>
<proteinExistence type="predicted"/>
<comment type="caution">
    <text evidence="1">The sequence shown here is derived from an EMBL/GenBank/DDBJ whole genome shotgun (WGS) entry which is preliminary data.</text>
</comment>